<comment type="caution">
    <text evidence="2">The sequence shown here is derived from an EMBL/GenBank/DDBJ whole genome shotgun (WGS) entry which is preliminary data.</text>
</comment>
<evidence type="ECO:0000313" key="2">
    <source>
        <dbReference type="EMBL" id="TNN44833.1"/>
    </source>
</evidence>
<sequence>MFHPGSIHSDNKPPTAARRSLGTNTAQHPASRRQLLSKLSHLLHYFAKELSNLSCVSCAEIPGLRCPVVPPTSHAHACGQVLFTRVGVVTPVGSVSSLIRHGASTMCVCGAPRGAEDSVLTALDVHGAGGVVLSQRVLHHTRIIPRILQLCSVDLDPGVLPAGDNTRWAESGEETQQVATWATERPTTGRPLRKHVMLLWSRPEGNELRTTRKNGANLVAVFEPRGKHGAEQPITVSTEPPM</sequence>
<dbReference type="EMBL" id="SRLO01000882">
    <property type="protein sequence ID" value="TNN44833.1"/>
    <property type="molecule type" value="Genomic_DNA"/>
</dbReference>
<protein>
    <submittedName>
        <fullName evidence="2">Uncharacterized protein</fullName>
    </submittedName>
</protein>
<dbReference type="Proteomes" id="UP000314294">
    <property type="component" value="Unassembled WGS sequence"/>
</dbReference>
<name>A0A4Z2FVK1_9TELE</name>
<accession>A0A4Z2FVK1</accession>
<gene>
    <name evidence="2" type="ORF">EYF80_044982</name>
</gene>
<keyword evidence="3" id="KW-1185">Reference proteome</keyword>
<proteinExistence type="predicted"/>
<organism evidence="2 3">
    <name type="scientific">Liparis tanakae</name>
    <name type="common">Tanaka's snailfish</name>
    <dbReference type="NCBI Taxonomy" id="230148"/>
    <lineage>
        <taxon>Eukaryota</taxon>
        <taxon>Metazoa</taxon>
        <taxon>Chordata</taxon>
        <taxon>Craniata</taxon>
        <taxon>Vertebrata</taxon>
        <taxon>Euteleostomi</taxon>
        <taxon>Actinopterygii</taxon>
        <taxon>Neopterygii</taxon>
        <taxon>Teleostei</taxon>
        <taxon>Neoteleostei</taxon>
        <taxon>Acanthomorphata</taxon>
        <taxon>Eupercaria</taxon>
        <taxon>Perciformes</taxon>
        <taxon>Cottioidei</taxon>
        <taxon>Cottales</taxon>
        <taxon>Liparidae</taxon>
        <taxon>Liparis</taxon>
    </lineage>
</organism>
<dbReference type="AlphaFoldDB" id="A0A4Z2FVK1"/>
<reference evidence="2 3" key="1">
    <citation type="submission" date="2019-03" db="EMBL/GenBank/DDBJ databases">
        <title>First draft genome of Liparis tanakae, snailfish: a comprehensive survey of snailfish specific genes.</title>
        <authorList>
            <person name="Kim W."/>
            <person name="Song I."/>
            <person name="Jeong J.-H."/>
            <person name="Kim D."/>
            <person name="Kim S."/>
            <person name="Ryu S."/>
            <person name="Song J.Y."/>
            <person name="Lee S.K."/>
        </authorList>
    </citation>
    <scope>NUCLEOTIDE SEQUENCE [LARGE SCALE GENOMIC DNA]</scope>
    <source>
        <tissue evidence="2">Muscle</tissue>
    </source>
</reference>
<evidence type="ECO:0000313" key="3">
    <source>
        <dbReference type="Proteomes" id="UP000314294"/>
    </source>
</evidence>
<feature type="region of interest" description="Disordered" evidence="1">
    <location>
        <begin position="1"/>
        <end position="30"/>
    </location>
</feature>
<evidence type="ECO:0000256" key="1">
    <source>
        <dbReference type="SAM" id="MobiDB-lite"/>
    </source>
</evidence>